<sequence>DLLGFDRASKTLEWLLLKSRKAIKELSTQNGINSNNDNNNNNNKHQNLSSSNFTRDQIDQDHVVISNKVSLNGVFYSKREKKLEKIQLVAKQ</sequence>
<proteinExistence type="predicted"/>
<dbReference type="EMBL" id="GU982249">
    <property type="protein sequence ID" value="ADG62446.1"/>
    <property type="molecule type" value="Genomic_DNA"/>
</dbReference>
<evidence type="ECO:0000313" key="3">
    <source>
        <dbReference type="EMBL" id="ADG62446.1"/>
    </source>
</evidence>
<feature type="non-terminal residue" evidence="3">
    <location>
        <position position="1"/>
    </location>
</feature>
<protein>
    <submittedName>
        <fullName evidence="3">CYCLOIDEA-like protein</fullName>
    </submittedName>
</protein>
<feature type="non-terminal residue" evidence="3">
    <location>
        <position position="92"/>
    </location>
</feature>
<evidence type="ECO:0000256" key="1">
    <source>
        <dbReference type="SAM" id="MobiDB-lite"/>
    </source>
</evidence>
<feature type="region of interest" description="Disordered" evidence="1">
    <location>
        <begin position="28"/>
        <end position="53"/>
    </location>
</feature>
<organism evidence="3">
    <name type="scientific">Ptilochaeta nudipes</name>
    <dbReference type="NCBI Taxonomy" id="176646"/>
    <lineage>
        <taxon>Eukaryota</taxon>
        <taxon>Viridiplantae</taxon>
        <taxon>Streptophyta</taxon>
        <taxon>Embryophyta</taxon>
        <taxon>Tracheophyta</taxon>
        <taxon>Spermatophyta</taxon>
        <taxon>Magnoliopsida</taxon>
        <taxon>eudicotyledons</taxon>
        <taxon>Gunneridae</taxon>
        <taxon>Pentapetalae</taxon>
        <taxon>rosids</taxon>
        <taxon>fabids</taxon>
        <taxon>Malpighiales</taxon>
        <taxon>Malpighiaceae</taxon>
        <taxon>Ptilochaeta</taxon>
    </lineage>
</organism>
<accession>D6PVL3</accession>
<feature type="domain" description="TCP" evidence="2">
    <location>
        <begin position="1"/>
        <end position="26"/>
    </location>
</feature>
<reference evidence="3" key="1">
    <citation type="journal article" date="2010" name="Proc. Natl. Acad. Sci. U.S.A.">
        <title>Floral symmetry genes and the origin and maintenance of zygomorphy in a plant-pollinator mutualism.</title>
        <authorList>
            <person name="Zhang W."/>
            <person name="Kramer E.M."/>
            <person name="Davis C.C."/>
        </authorList>
    </citation>
    <scope>NUCLEOTIDE SEQUENCE</scope>
</reference>
<dbReference type="Pfam" id="PF03634">
    <property type="entry name" value="TCP"/>
    <property type="match status" value="1"/>
</dbReference>
<gene>
    <name evidence="3" type="primary">CYC2A</name>
</gene>
<dbReference type="PROSITE" id="PS51369">
    <property type="entry name" value="TCP"/>
    <property type="match status" value="1"/>
</dbReference>
<evidence type="ECO:0000259" key="2">
    <source>
        <dbReference type="PROSITE" id="PS51369"/>
    </source>
</evidence>
<name>D6PVL3_9ROSI</name>
<feature type="compositionally biased region" description="Low complexity" evidence="1">
    <location>
        <begin position="30"/>
        <end position="52"/>
    </location>
</feature>
<dbReference type="InterPro" id="IPR017887">
    <property type="entry name" value="TF_TCP_subgr"/>
</dbReference>
<dbReference type="AlphaFoldDB" id="D6PVL3"/>